<evidence type="ECO:0000259" key="3">
    <source>
        <dbReference type="Pfam" id="PF21307"/>
    </source>
</evidence>
<feature type="region of interest" description="Disordered" evidence="1">
    <location>
        <begin position="1"/>
        <end position="20"/>
    </location>
</feature>
<dbReference type="InterPro" id="IPR049053">
    <property type="entry name" value="AFCA-like_C"/>
</dbReference>
<proteinExistence type="predicted"/>
<feature type="domain" description="Glycosyl hydrolase family 95 catalytic" evidence="4">
    <location>
        <begin position="307"/>
        <end position="729"/>
    </location>
</feature>
<dbReference type="PANTHER" id="PTHR31084">
    <property type="entry name" value="ALPHA-L-FUCOSIDASE 2"/>
    <property type="match status" value="1"/>
</dbReference>
<evidence type="ECO:0000259" key="4">
    <source>
        <dbReference type="Pfam" id="PF22124"/>
    </source>
</evidence>
<feature type="domain" description="Alpha fucosidase A-like C-terminal" evidence="3">
    <location>
        <begin position="732"/>
        <end position="805"/>
    </location>
</feature>
<accession>A0A229P5M8</accession>
<evidence type="ECO:0000256" key="1">
    <source>
        <dbReference type="SAM" id="MobiDB-lite"/>
    </source>
</evidence>
<comment type="caution">
    <text evidence="5">The sequence shown here is derived from an EMBL/GenBank/DDBJ whole genome shotgun (WGS) entry which is preliminary data.</text>
</comment>
<dbReference type="EMBL" id="NMUQ01000001">
    <property type="protein sequence ID" value="OXM17264.1"/>
    <property type="molecule type" value="Genomic_DNA"/>
</dbReference>
<dbReference type="GO" id="GO:0005975">
    <property type="term" value="P:carbohydrate metabolic process"/>
    <property type="evidence" value="ECO:0007669"/>
    <property type="project" value="InterPro"/>
</dbReference>
<dbReference type="PANTHER" id="PTHR31084:SF0">
    <property type="entry name" value="ALPHA-L-FUCOSIDASE 2"/>
    <property type="match status" value="1"/>
</dbReference>
<evidence type="ECO:0000313" key="5">
    <source>
        <dbReference type="EMBL" id="OXM17264.1"/>
    </source>
</evidence>
<reference evidence="5 6" key="1">
    <citation type="submission" date="2017-07" db="EMBL/GenBank/DDBJ databases">
        <title>Paenibacillus herberti R33 genome sequencing and assembly.</title>
        <authorList>
            <person name="Su W."/>
        </authorList>
    </citation>
    <scope>NUCLEOTIDE SEQUENCE [LARGE SCALE GENOMIC DNA]</scope>
    <source>
        <strain evidence="5 6">R33</strain>
    </source>
</reference>
<feature type="domain" description="Glycosyl hydrolase family 95 N-terminal" evidence="2">
    <location>
        <begin position="17"/>
        <end position="268"/>
    </location>
</feature>
<dbReference type="Proteomes" id="UP000215145">
    <property type="component" value="Unassembled WGS sequence"/>
</dbReference>
<dbReference type="Pfam" id="PF14498">
    <property type="entry name" value="Glyco_hyd_65N_2"/>
    <property type="match status" value="1"/>
</dbReference>
<organism evidence="5 6">
    <name type="scientific">Paenibacillus herberti</name>
    <dbReference type="NCBI Taxonomy" id="1619309"/>
    <lineage>
        <taxon>Bacteria</taxon>
        <taxon>Bacillati</taxon>
        <taxon>Bacillota</taxon>
        <taxon>Bacilli</taxon>
        <taxon>Bacillales</taxon>
        <taxon>Paenibacillaceae</taxon>
        <taxon>Paenibacillus</taxon>
    </lineage>
</organism>
<name>A0A229P5M8_9BACL</name>
<gene>
    <name evidence="5" type="ORF">CGZ75_11835</name>
</gene>
<evidence type="ECO:0000259" key="2">
    <source>
        <dbReference type="Pfam" id="PF14498"/>
    </source>
</evidence>
<protein>
    <submittedName>
        <fullName evidence="5">Uncharacterized protein</fullName>
    </submittedName>
</protein>
<dbReference type="OrthoDB" id="9802600at2"/>
<dbReference type="InterPro" id="IPR027414">
    <property type="entry name" value="GH95_N_dom"/>
</dbReference>
<dbReference type="AlphaFoldDB" id="A0A229P5M8"/>
<evidence type="ECO:0000313" key="6">
    <source>
        <dbReference type="Proteomes" id="UP000215145"/>
    </source>
</evidence>
<dbReference type="Pfam" id="PF21307">
    <property type="entry name" value="Glyco_hydro_95_C"/>
    <property type="match status" value="1"/>
</dbReference>
<dbReference type="InterPro" id="IPR054363">
    <property type="entry name" value="GH95_cat"/>
</dbReference>
<dbReference type="Gene3D" id="1.50.10.10">
    <property type="match status" value="1"/>
</dbReference>
<sequence length="838" mass="92870">MRQITKGGVPLETRGIHSNSPATQWKDGMVSGNGLLGVIVYGDALKDTYIYQNTKFNVPNDGVRQAPDVSAILKEVRDLTLSGEGKLAALKSSAAASAWLRQHTGNEEADWDIVHTYSFHPGYKARLDVTSSGSMTQYDRWTNFETGEIGVEWQDDQGTWIRKTFVSRTDNVIVTFMEKPTGTASFDASIGIDVESMPNFAKSKIMVKKAVALDGDYLALKGKYTSYPNSPLKNGGYAGVTKILTDGSKLAKDGIVTITGATQLVMLTVLDRLEDNFELTDPAIVNQLLEELNAVVSKYTTNGSFDYTAMLSSHAAIHGEMMNRVSLHLESGPNERSLTSEQLIALQNENNKELNQTLVEKMFDSGRYAYISSSGYNPPRLMGLWTGEFMPEWSGDFTTDANVNLQIAGGNIGNTPEAMESYINLIMRNMDDWELNAERILGIPNAILAPPRTDGDGDPLTHFSITDGFPGQYWISGASWLLLPFYEYYLTFGNQAVPNGKGEKEPILDILYRTLTKLGNFYEGFLTEDYVDDQGKYIFVPTYSPENRPANRNSTLQPNSTMDIASARDALLMLIEVSKTVDPASDVSKWQRLLDRLPHYRYNTDESIQEWAMEGIEDNNYHRHISHLYPAWPSLESNSTDDAELKRGIIQALDNRIQNGDESAVHGLVHKGLVEARVHRGEGVYESLLPLFTESYIFSSLMMSHNDHFSSVYCTDGPITIPAVLMEALAYSDANSIVFLPALPAAFAKGEIKGLRARNRTTIATLRWDISNRTIHAVLRSDIDQQIRVSSLFGIGEIQASGASISIVPDKANTRLLSLQAHQDASILISWPVLQVQS</sequence>
<dbReference type="InterPro" id="IPR008928">
    <property type="entry name" value="6-hairpin_glycosidase_sf"/>
</dbReference>
<dbReference type="GO" id="GO:0004560">
    <property type="term" value="F:alpha-L-fucosidase activity"/>
    <property type="evidence" value="ECO:0007669"/>
    <property type="project" value="TreeGrafter"/>
</dbReference>
<dbReference type="Pfam" id="PF22124">
    <property type="entry name" value="Glyco_hydro_95_cat"/>
    <property type="match status" value="1"/>
</dbReference>
<keyword evidence="6" id="KW-1185">Reference proteome</keyword>
<dbReference type="InterPro" id="IPR012341">
    <property type="entry name" value="6hp_glycosidase-like_sf"/>
</dbReference>
<dbReference type="SUPFAM" id="SSF48208">
    <property type="entry name" value="Six-hairpin glycosidases"/>
    <property type="match status" value="1"/>
</dbReference>